<dbReference type="Proteomes" id="UP000036681">
    <property type="component" value="Unplaced"/>
</dbReference>
<proteinExistence type="predicted"/>
<reference evidence="2" key="1">
    <citation type="submission" date="2017-02" db="UniProtKB">
        <authorList>
            <consortium name="WormBaseParasite"/>
        </authorList>
    </citation>
    <scope>IDENTIFICATION</scope>
</reference>
<accession>A0A0M3IA88</accession>
<evidence type="ECO:0000313" key="2">
    <source>
        <dbReference type="WBParaSite" id="ALUE_0001445601-mRNA-1"/>
    </source>
</evidence>
<protein>
    <submittedName>
        <fullName evidence="2">Transposase</fullName>
    </submittedName>
</protein>
<sequence>MQISAPHFNNPLVRSKTERLNHSFVKNLQDIDAAVRCLQIVCVMKRKVCIAAFCSAKSVKCASFRTSIRGVKFPAIRWSDRFYSSKNSRDVVGDAHNSATIGHFAHMFAPVSNTKCTGSNKRR</sequence>
<keyword evidence="1" id="KW-1185">Reference proteome</keyword>
<organism evidence="1 2">
    <name type="scientific">Ascaris lumbricoides</name>
    <name type="common">Giant roundworm</name>
    <dbReference type="NCBI Taxonomy" id="6252"/>
    <lineage>
        <taxon>Eukaryota</taxon>
        <taxon>Metazoa</taxon>
        <taxon>Ecdysozoa</taxon>
        <taxon>Nematoda</taxon>
        <taxon>Chromadorea</taxon>
        <taxon>Rhabditida</taxon>
        <taxon>Spirurina</taxon>
        <taxon>Ascaridomorpha</taxon>
        <taxon>Ascaridoidea</taxon>
        <taxon>Ascarididae</taxon>
        <taxon>Ascaris</taxon>
    </lineage>
</organism>
<name>A0A0M3IA88_ASCLU</name>
<dbReference type="WBParaSite" id="ALUE_0001445601-mRNA-1">
    <property type="protein sequence ID" value="ALUE_0001445601-mRNA-1"/>
    <property type="gene ID" value="ALUE_0001445601"/>
</dbReference>
<evidence type="ECO:0000313" key="1">
    <source>
        <dbReference type="Proteomes" id="UP000036681"/>
    </source>
</evidence>
<dbReference type="AlphaFoldDB" id="A0A0M3IA88"/>